<dbReference type="PANTHER" id="PTHR43173:SF19">
    <property type="entry name" value="AARF DOMAIN-CONTAINING PROTEIN KINASE 1"/>
    <property type="match status" value="1"/>
</dbReference>
<dbReference type="STRING" id="341454.A0A4S2MV29"/>
<accession>A0A4S2MV29</accession>
<organism evidence="4 5">
    <name type="scientific">Ascodesmis nigricans</name>
    <dbReference type="NCBI Taxonomy" id="341454"/>
    <lineage>
        <taxon>Eukaryota</taxon>
        <taxon>Fungi</taxon>
        <taxon>Dikarya</taxon>
        <taxon>Ascomycota</taxon>
        <taxon>Pezizomycotina</taxon>
        <taxon>Pezizomycetes</taxon>
        <taxon>Pezizales</taxon>
        <taxon>Ascodesmidaceae</taxon>
        <taxon>Ascodesmis</taxon>
    </lineage>
</organism>
<dbReference type="EMBL" id="ML220125">
    <property type="protein sequence ID" value="TGZ80411.1"/>
    <property type="molecule type" value="Genomic_DNA"/>
</dbReference>
<evidence type="ECO:0000259" key="3">
    <source>
        <dbReference type="Pfam" id="PF03109"/>
    </source>
</evidence>
<dbReference type="GO" id="GO:0055088">
    <property type="term" value="P:lipid homeostasis"/>
    <property type="evidence" value="ECO:0007669"/>
    <property type="project" value="TreeGrafter"/>
</dbReference>
<keyword evidence="4" id="KW-0830">Ubiquinone</keyword>
<dbReference type="AlphaFoldDB" id="A0A4S2MV29"/>
<dbReference type="PANTHER" id="PTHR43173">
    <property type="entry name" value="ABC1 FAMILY PROTEIN"/>
    <property type="match status" value="1"/>
</dbReference>
<protein>
    <submittedName>
        <fullName evidence="4">Ubiquinone biosynthesis protein</fullName>
    </submittedName>
</protein>
<name>A0A4S2MV29_9PEZI</name>
<gene>
    <name evidence="4" type="ORF">EX30DRAFT_332288</name>
</gene>
<dbReference type="InterPro" id="IPR004147">
    <property type="entry name" value="ABC1_dom"/>
</dbReference>
<dbReference type="Pfam" id="PF03109">
    <property type="entry name" value="ABC1"/>
    <property type="match status" value="1"/>
</dbReference>
<evidence type="ECO:0000313" key="4">
    <source>
        <dbReference type="EMBL" id="TGZ80411.1"/>
    </source>
</evidence>
<dbReference type="InParanoid" id="A0A4S2MV29"/>
<proteinExistence type="inferred from homology"/>
<feature type="transmembrane region" description="Helical" evidence="2">
    <location>
        <begin position="63"/>
        <end position="82"/>
    </location>
</feature>
<keyword evidence="2" id="KW-0812">Transmembrane</keyword>
<dbReference type="InterPro" id="IPR045307">
    <property type="entry name" value="ADCK1_dom"/>
</dbReference>
<dbReference type="InterPro" id="IPR051130">
    <property type="entry name" value="Mito_struct-func_regulator"/>
</dbReference>
<comment type="similarity">
    <text evidence="1">Belongs to the protein kinase superfamily. ADCK protein kinase family.</text>
</comment>
<keyword evidence="5" id="KW-1185">Reference proteome</keyword>
<dbReference type="InterPro" id="IPR011009">
    <property type="entry name" value="Kinase-like_dom_sf"/>
</dbReference>
<dbReference type="Proteomes" id="UP000298138">
    <property type="component" value="Unassembled WGS sequence"/>
</dbReference>
<dbReference type="CDD" id="cd13969">
    <property type="entry name" value="ADCK1-like"/>
    <property type="match status" value="1"/>
</dbReference>
<evidence type="ECO:0000256" key="1">
    <source>
        <dbReference type="ARBA" id="ARBA00009670"/>
    </source>
</evidence>
<dbReference type="GO" id="GO:0005743">
    <property type="term" value="C:mitochondrial inner membrane"/>
    <property type="evidence" value="ECO:0007669"/>
    <property type="project" value="TreeGrafter"/>
</dbReference>
<dbReference type="SUPFAM" id="SSF56112">
    <property type="entry name" value="Protein kinase-like (PK-like)"/>
    <property type="match status" value="1"/>
</dbReference>
<dbReference type="OrthoDB" id="427480at2759"/>
<sequence length="582" mass="66230">MPIMSLSIATVSSRSFARLPRALPKPSPAVSTTWTCHRCISSTPPRSVPPTLSRIRAKIRRRGIYTAIGITAFAGASAIGYLDGKHYVKATERAWSVGKCVAVCIYDYRTTLKKLEAVTDDDGMLSRCHTRCAERTYKVLEKNGSIFIKLGQHLAAMGYLLPFEWTTTFVPLQDRCPVSSIESIHKMILDDTGHTIEELFEYFDPVPLGAASLAQVHRARLKDTGQEVAVKMQHPALAEWIPLDMSLTRWAFTNIRYFFPEYPLLWLSDEMEASLPQELDFEWEAHNIQRVREYFKQNFPNLPLVVPNVLWAKRRILCMEFIPGKRLDDLEYLDSNQISRDEVSASLARIFNTMIFGKDAPLHCDPHGGNLAIRKNPNRRKPYNFDIILYDHGLYRDIPQDLRRSYAKLWLAVLDGDMEEMKIHSNAVAGVTDEQFPLFASAITGRDYSVLKKGVTTPRTTEEKDEISTSLTEGLLQQLIQMLNDVPRVILLILKTNDLTRSLDESLQTGRGPERSFLIMAKYCSKAVYEETIEAINRTGGLLRGSNFLTWLGALWHYWRIGFKLRAFETAIYTKGLLGLEL</sequence>
<feature type="domain" description="ABC1 atypical kinase-like" evidence="3">
    <location>
        <begin position="172"/>
        <end position="422"/>
    </location>
</feature>
<reference evidence="4 5" key="1">
    <citation type="submission" date="2019-04" db="EMBL/GenBank/DDBJ databases">
        <title>Comparative genomics and transcriptomics to analyze fruiting body development in filamentous ascomycetes.</title>
        <authorList>
            <consortium name="DOE Joint Genome Institute"/>
            <person name="Lutkenhaus R."/>
            <person name="Traeger S."/>
            <person name="Breuer J."/>
            <person name="Kuo A."/>
            <person name="Lipzen A."/>
            <person name="Pangilinan J."/>
            <person name="Dilworth D."/>
            <person name="Sandor L."/>
            <person name="Poggeler S."/>
            <person name="Barry K."/>
            <person name="Grigoriev I.V."/>
            <person name="Nowrousian M."/>
        </authorList>
    </citation>
    <scope>NUCLEOTIDE SEQUENCE [LARGE SCALE GENOMIC DNA]</scope>
    <source>
        <strain evidence="4 5">CBS 389.68</strain>
    </source>
</reference>
<keyword evidence="2" id="KW-0472">Membrane</keyword>
<dbReference type="FunCoup" id="A0A4S2MV29">
    <property type="interactions" value="485"/>
</dbReference>
<evidence type="ECO:0000313" key="5">
    <source>
        <dbReference type="Proteomes" id="UP000298138"/>
    </source>
</evidence>
<dbReference type="GO" id="GO:0007005">
    <property type="term" value="P:mitochondrion organization"/>
    <property type="evidence" value="ECO:0007669"/>
    <property type="project" value="TreeGrafter"/>
</dbReference>
<keyword evidence="2" id="KW-1133">Transmembrane helix</keyword>
<evidence type="ECO:0000256" key="2">
    <source>
        <dbReference type="SAM" id="Phobius"/>
    </source>
</evidence>